<dbReference type="Gene3D" id="2.40.30.260">
    <property type="match status" value="1"/>
</dbReference>
<dbReference type="GO" id="GO:0030488">
    <property type="term" value="P:tRNA methylation"/>
    <property type="evidence" value="ECO:0007669"/>
    <property type="project" value="TreeGrafter"/>
</dbReference>
<evidence type="ECO:0000256" key="2">
    <source>
        <dbReference type="ARBA" id="ARBA00025948"/>
    </source>
</evidence>
<sequence>MLGLSTRLECLGLQLGRLKTVTPARLNVNTINYSVLEEQPGDDPPEPFPALDRAVNTPHVSSPITRTIAETHILLVDT</sequence>
<organism evidence="4 5">
    <name type="scientific">Devosia chinhatensis</name>
    <dbReference type="NCBI Taxonomy" id="429727"/>
    <lineage>
        <taxon>Bacteria</taxon>
        <taxon>Pseudomonadati</taxon>
        <taxon>Pseudomonadota</taxon>
        <taxon>Alphaproteobacteria</taxon>
        <taxon>Hyphomicrobiales</taxon>
        <taxon>Devosiaceae</taxon>
        <taxon>Devosia</taxon>
    </lineage>
</organism>
<reference evidence="4 5" key="1">
    <citation type="submission" date="2015-03" db="EMBL/GenBank/DDBJ databases">
        <authorList>
            <person name="Hassan Y."/>
            <person name="Lepp D."/>
            <person name="Li X.-Z."/>
            <person name="Zhou T."/>
        </authorList>
    </citation>
    <scope>NUCLEOTIDE SEQUENCE [LARGE SCALE GENOMIC DNA]</scope>
    <source>
        <strain evidence="4 5">IPL18</strain>
    </source>
</reference>
<keyword evidence="5" id="KW-1185">Reference proteome</keyword>
<dbReference type="GO" id="GO:0002098">
    <property type="term" value="P:tRNA wobble uridine modification"/>
    <property type="evidence" value="ECO:0007669"/>
    <property type="project" value="TreeGrafter"/>
</dbReference>
<dbReference type="InterPro" id="IPR002218">
    <property type="entry name" value="MnmG-rel"/>
</dbReference>
<dbReference type="EMBL" id="JZEY01000098">
    <property type="protein sequence ID" value="KKB06758.1"/>
    <property type="molecule type" value="Genomic_DNA"/>
</dbReference>
<comment type="caution">
    <text evidence="4">The sequence shown here is derived from an EMBL/GenBank/DDBJ whole genome shotgun (WGS) entry which is preliminary data.</text>
</comment>
<accession>A0A0F5FD87</accession>
<evidence type="ECO:0000313" key="4">
    <source>
        <dbReference type="EMBL" id="KKB06758.1"/>
    </source>
</evidence>
<gene>
    <name evidence="4" type="ORF">VE26_16880</name>
</gene>
<feature type="domain" description="MnmG N-terminal" evidence="3">
    <location>
        <begin position="3"/>
        <end position="75"/>
    </location>
</feature>
<dbReference type="InterPro" id="IPR040131">
    <property type="entry name" value="MnmG_N"/>
</dbReference>
<dbReference type="AlphaFoldDB" id="A0A0F5FD87"/>
<dbReference type="GO" id="GO:0005829">
    <property type="term" value="C:cytosol"/>
    <property type="evidence" value="ECO:0007669"/>
    <property type="project" value="TreeGrafter"/>
</dbReference>
<comment type="cofactor">
    <cofactor evidence="1">
        <name>FAD</name>
        <dbReference type="ChEBI" id="CHEBI:57692"/>
    </cofactor>
</comment>
<protein>
    <recommendedName>
        <fullName evidence="3">MnmG N-terminal domain-containing protein</fullName>
    </recommendedName>
</protein>
<feature type="non-terminal residue" evidence="4">
    <location>
        <position position="78"/>
    </location>
</feature>
<evidence type="ECO:0000259" key="3">
    <source>
        <dbReference type="Pfam" id="PF01134"/>
    </source>
</evidence>
<proteinExistence type="predicted"/>
<dbReference type="GO" id="GO:0050660">
    <property type="term" value="F:flavin adenine dinucleotide binding"/>
    <property type="evidence" value="ECO:0007669"/>
    <property type="project" value="InterPro"/>
</dbReference>
<evidence type="ECO:0000313" key="5">
    <source>
        <dbReference type="Proteomes" id="UP000033649"/>
    </source>
</evidence>
<name>A0A0F5FD87_9HYPH</name>
<dbReference type="Pfam" id="PF01134">
    <property type="entry name" value="GIDA"/>
    <property type="match status" value="1"/>
</dbReference>
<evidence type="ECO:0000256" key="1">
    <source>
        <dbReference type="ARBA" id="ARBA00001974"/>
    </source>
</evidence>
<comment type="subunit">
    <text evidence="2">Homodimer. Heterotetramer of two MnmE and two MnmG subunits.</text>
</comment>
<dbReference type="RefSeq" id="WP_046106521.1">
    <property type="nucleotide sequence ID" value="NZ_JZEY01000098.1"/>
</dbReference>
<dbReference type="STRING" id="429727.VE26_16880"/>
<dbReference type="PANTHER" id="PTHR11806">
    <property type="entry name" value="GLUCOSE INHIBITED DIVISION PROTEIN A"/>
    <property type="match status" value="1"/>
</dbReference>
<dbReference type="PANTHER" id="PTHR11806:SF0">
    <property type="entry name" value="PROTEIN MTO1 HOMOLOG, MITOCHONDRIAL"/>
    <property type="match status" value="1"/>
</dbReference>
<dbReference type="Proteomes" id="UP000033649">
    <property type="component" value="Unassembled WGS sequence"/>
</dbReference>